<comment type="caution">
    <text evidence="1">The sequence shown here is derived from an EMBL/GenBank/DDBJ whole genome shotgun (WGS) entry which is preliminary data.</text>
</comment>
<dbReference type="AlphaFoldDB" id="A0A6G1ENA8"/>
<evidence type="ECO:0000313" key="2">
    <source>
        <dbReference type="Proteomes" id="UP000479710"/>
    </source>
</evidence>
<dbReference type="OrthoDB" id="655353at2759"/>
<organism evidence="1 2">
    <name type="scientific">Oryza meyeriana var. granulata</name>
    <dbReference type="NCBI Taxonomy" id="110450"/>
    <lineage>
        <taxon>Eukaryota</taxon>
        <taxon>Viridiplantae</taxon>
        <taxon>Streptophyta</taxon>
        <taxon>Embryophyta</taxon>
        <taxon>Tracheophyta</taxon>
        <taxon>Spermatophyta</taxon>
        <taxon>Magnoliopsida</taxon>
        <taxon>Liliopsida</taxon>
        <taxon>Poales</taxon>
        <taxon>Poaceae</taxon>
        <taxon>BOP clade</taxon>
        <taxon>Oryzoideae</taxon>
        <taxon>Oryzeae</taxon>
        <taxon>Oryzinae</taxon>
        <taxon>Oryza</taxon>
        <taxon>Oryza meyeriana</taxon>
    </lineage>
</organism>
<accession>A0A6G1ENA8</accession>
<keyword evidence="2" id="KW-1185">Reference proteome</keyword>
<evidence type="ECO:0000313" key="1">
    <source>
        <dbReference type="EMBL" id="KAF0926101.1"/>
    </source>
</evidence>
<name>A0A6G1ENA8_9ORYZ</name>
<protein>
    <submittedName>
        <fullName evidence="1">Uncharacterized protein</fullName>
    </submittedName>
</protein>
<dbReference type="PANTHER" id="PTHR33377:SF4">
    <property type="entry name" value="OS07G0285800 PROTEIN"/>
    <property type="match status" value="1"/>
</dbReference>
<dbReference type="Proteomes" id="UP000479710">
    <property type="component" value="Unassembled WGS sequence"/>
</dbReference>
<dbReference type="InterPro" id="IPR013181">
    <property type="entry name" value="DUF1719"/>
</dbReference>
<proteinExistence type="predicted"/>
<dbReference type="PANTHER" id="PTHR33377">
    <property type="entry name" value="OS10G0134700 PROTEIN-RELATED"/>
    <property type="match status" value="1"/>
</dbReference>
<dbReference type="EMBL" id="SPHZ02000003">
    <property type="protein sequence ID" value="KAF0926101.1"/>
    <property type="molecule type" value="Genomic_DNA"/>
</dbReference>
<gene>
    <name evidence="1" type="ORF">E2562_021815</name>
</gene>
<reference evidence="1 2" key="1">
    <citation type="submission" date="2019-11" db="EMBL/GenBank/DDBJ databases">
        <title>Whole genome sequence of Oryza granulata.</title>
        <authorList>
            <person name="Li W."/>
        </authorList>
    </citation>
    <scope>NUCLEOTIDE SEQUENCE [LARGE SCALE GENOMIC DNA]</scope>
    <source>
        <strain evidence="2">cv. Menghai</strain>
        <tissue evidence="1">Leaf</tissue>
    </source>
</reference>
<sequence>MAGTVGSAVVQETVSGVFSYLSSNRKEQASRDHNVEKLEMVHAELELALERSTTLPITNVALLRQRKMYKRAYEECGHVLHRCKLRVLEEEDKAEALPKRIIHVMKSSMSSLLAMNKDDHQIISSSDVRRFEWFADKANKFVRDLETGCSLAHYRFLIPLTRHLLEGKTLDYSIVHGTQTLILRVEPLSLEERGVEARIRFSRQDSCRIPLKNFTLRLILRLSESTDIVGITIKCLQSLGPRFRSFAEDAVGSLAQLPTQDVVYTVTPPPLFYAPAFRACQALLSRTFRPDPLCCREEDGQIITPLADEDEGIMMSSELSHEFPEQVIGVHFTSYISAAGYHRYNLSTSSTTDDEASRNTVREWPPLELTIAISPHSSSLQKELEGSFEIAGGREKNINASLHQMEEMAVSKAIDSFVSQPELKDYLMVCVRAHGSGFILRLSPDDKYLCQRNLLND</sequence>
<dbReference type="Pfam" id="PF08224">
    <property type="entry name" value="DUF1719"/>
    <property type="match status" value="1"/>
</dbReference>
<dbReference type="SMART" id="SM01157">
    <property type="entry name" value="DUF1719"/>
    <property type="match status" value="1"/>
</dbReference>